<proteinExistence type="predicted"/>
<accession>A0A2V1K6C3</accession>
<gene>
    <name evidence="1" type="ORF">DD236_00855</name>
</gene>
<name>A0A2V1K6C3_9ACTO</name>
<evidence type="ECO:0008006" key="3">
    <source>
        <dbReference type="Google" id="ProtNLM"/>
    </source>
</evidence>
<sequence length="108" mass="12073">MLILPSWESLRPMTAHVCSTYTGGMSMSVAEIEQAMLALDRRDLAAVVHRGIQALDNGDVNEPQEEIDAAWRDELSKRIDDLRTGKAETIPAEDVFTHIRAKLAARRQ</sequence>
<dbReference type="EMBL" id="QETB01000001">
    <property type="protein sequence ID" value="PWF26998.1"/>
    <property type="molecule type" value="Genomic_DNA"/>
</dbReference>
<evidence type="ECO:0000313" key="2">
    <source>
        <dbReference type="Proteomes" id="UP000245283"/>
    </source>
</evidence>
<dbReference type="Pfam" id="PF09720">
    <property type="entry name" value="Unstab_antitox"/>
    <property type="match status" value="1"/>
</dbReference>
<dbReference type="InterPro" id="IPR013406">
    <property type="entry name" value="CHP02574_addiction_mod"/>
</dbReference>
<protein>
    <recommendedName>
        <fullName evidence="3">Addiction module protein</fullName>
    </recommendedName>
</protein>
<evidence type="ECO:0000313" key="1">
    <source>
        <dbReference type="EMBL" id="PWF26998.1"/>
    </source>
</evidence>
<comment type="caution">
    <text evidence="1">The sequence shown here is derived from an EMBL/GenBank/DDBJ whole genome shotgun (WGS) entry which is preliminary data.</text>
</comment>
<dbReference type="AlphaFoldDB" id="A0A2V1K6C3"/>
<reference evidence="2" key="1">
    <citation type="submission" date="2018-05" db="EMBL/GenBank/DDBJ databases">
        <authorList>
            <person name="Li Y."/>
        </authorList>
    </citation>
    <scope>NUCLEOTIDE SEQUENCE [LARGE SCALE GENOMIC DNA]</scope>
    <source>
        <strain evidence="2">sk1b4</strain>
    </source>
</reference>
<dbReference type="Proteomes" id="UP000245283">
    <property type="component" value="Unassembled WGS sequence"/>
</dbReference>
<dbReference type="OrthoDB" id="8912983at2"/>
<keyword evidence="2" id="KW-1185">Reference proteome</keyword>
<organism evidence="1 2">
    <name type="scientific">Ancrocorticia populi</name>
    <dbReference type="NCBI Taxonomy" id="2175228"/>
    <lineage>
        <taxon>Bacteria</taxon>
        <taxon>Bacillati</taxon>
        <taxon>Actinomycetota</taxon>
        <taxon>Actinomycetes</taxon>
        <taxon>Actinomycetales</taxon>
        <taxon>Actinomycetaceae</taxon>
        <taxon>Ancrocorticia</taxon>
    </lineage>
</organism>